<evidence type="ECO:0000256" key="1">
    <source>
        <dbReference type="SAM" id="MobiDB-lite"/>
    </source>
</evidence>
<accession>A0A1S3C5W7</accession>
<dbReference type="RefSeq" id="XP_008457792.1">
    <property type="nucleotide sequence ID" value="XM_008459570.2"/>
</dbReference>
<dbReference type="EnsemblPlants" id="MELO3C020877.2.1">
    <property type="protein sequence ID" value="MELO3C020877.2.1"/>
    <property type="gene ID" value="MELO3C020877.2"/>
</dbReference>
<keyword evidence="3" id="KW-1185">Reference proteome</keyword>
<dbReference type="Pfam" id="PF07939">
    <property type="entry name" value="DUF1685"/>
    <property type="match status" value="1"/>
</dbReference>
<dbReference type="PANTHER" id="PTHR31865:SF1">
    <property type="entry name" value="INSERTASE, PUTATIVE (DUF1685)-RELATED"/>
    <property type="match status" value="1"/>
</dbReference>
<dbReference type="Proteomes" id="UP001652600">
    <property type="component" value="Chromosome 11"/>
</dbReference>
<feature type="region of interest" description="Disordered" evidence="1">
    <location>
        <begin position="1"/>
        <end position="68"/>
    </location>
</feature>
<dbReference type="InParanoid" id="A0A1S3C5W7"/>
<dbReference type="Gramene" id="MELO3C020877.2.1">
    <property type="protein sequence ID" value="MELO3C020877.2.1"/>
    <property type="gene ID" value="MELO3C020877.2"/>
</dbReference>
<evidence type="ECO:0000313" key="4">
    <source>
        <dbReference type="RefSeq" id="XP_008457792.1"/>
    </source>
</evidence>
<evidence type="ECO:0000313" key="2">
    <source>
        <dbReference type="EnsemblPlants" id="MELO3C020877.2.1"/>
    </source>
</evidence>
<dbReference type="OrthoDB" id="641808at2759"/>
<dbReference type="GeneID" id="103497396"/>
<dbReference type="eggNOG" id="KOG4197">
    <property type="taxonomic scope" value="Eukaryota"/>
</dbReference>
<dbReference type="InterPro" id="IPR012881">
    <property type="entry name" value="DUF1685"/>
</dbReference>
<dbReference type="PANTHER" id="PTHR31865">
    <property type="entry name" value="OSJNBA0071G03.3 PROTEIN"/>
    <property type="match status" value="1"/>
</dbReference>
<organism evidence="3 4">
    <name type="scientific">Cucumis melo</name>
    <name type="common">Muskmelon</name>
    <dbReference type="NCBI Taxonomy" id="3656"/>
    <lineage>
        <taxon>Eukaryota</taxon>
        <taxon>Viridiplantae</taxon>
        <taxon>Streptophyta</taxon>
        <taxon>Embryophyta</taxon>
        <taxon>Tracheophyta</taxon>
        <taxon>Spermatophyta</taxon>
        <taxon>Magnoliopsida</taxon>
        <taxon>eudicotyledons</taxon>
        <taxon>Gunneridae</taxon>
        <taxon>Pentapetalae</taxon>
        <taxon>rosids</taxon>
        <taxon>fabids</taxon>
        <taxon>Cucurbitales</taxon>
        <taxon>Cucurbitaceae</taxon>
        <taxon>Benincaseae</taxon>
        <taxon>Cucumis</taxon>
    </lineage>
</organism>
<gene>
    <name evidence="4" type="primary">LOC103497396</name>
    <name evidence="2" type="synonym">103497396</name>
</gene>
<reference evidence="4" key="2">
    <citation type="submission" date="2025-04" db="UniProtKB">
        <authorList>
            <consortium name="RefSeq"/>
        </authorList>
    </citation>
    <scope>IDENTIFICATION</scope>
</reference>
<name>A0A1S3C5W7_CUCME</name>
<evidence type="ECO:0000313" key="3">
    <source>
        <dbReference type="Proteomes" id="UP001652600"/>
    </source>
</evidence>
<feature type="compositionally biased region" description="Basic residues" evidence="1">
    <location>
        <begin position="52"/>
        <end position="62"/>
    </location>
</feature>
<dbReference type="AlphaFoldDB" id="A0A1S3C5W7"/>
<sequence length="174" mass="19070">MSGVPPKPTYTVSEPYTPPPPPPPGKAELIPTALYRQGSWSPDASREEAWQRRKKGRSKKERNRSLTAEDLEELKACLELGFGFESPELDSRLSDTLPALGLYHAVNKTYSDSISKYGNRTAFSSPDRDYINSPSPLGSPLAIFGSSGENPKAVKTKLRQWAQVVACSVKNSST</sequence>
<protein>
    <submittedName>
        <fullName evidence="4">Uncharacterized protein LOC103497396</fullName>
    </submittedName>
</protein>
<dbReference type="KEGG" id="cmo:103497396"/>
<reference evidence="2" key="1">
    <citation type="submission" date="2023-03" db="UniProtKB">
        <authorList>
            <consortium name="EnsemblPlants"/>
        </authorList>
    </citation>
    <scope>IDENTIFICATION</scope>
</reference>
<proteinExistence type="predicted"/>
<feature type="compositionally biased region" description="Pro residues" evidence="1">
    <location>
        <begin position="16"/>
        <end position="25"/>
    </location>
</feature>